<keyword evidence="3" id="KW-1185">Reference proteome</keyword>
<organism evidence="2 3">
    <name type="scientific">Trichonephila inaurata madagascariensis</name>
    <dbReference type="NCBI Taxonomy" id="2747483"/>
    <lineage>
        <taxon>Eukaryota</taxon>
        <taxon>Metazoa</taxon>
        <taxon>Ecdysozoa</taxon>
        <taxon>Arthropoda</taxon>
        <taxon>Chelicerata</taxon>
        <taxon>Arachnida</taxon>
        <taxon>Araneae</taxon>
        <taxon>Araneomorphae</taxon>
        <taxon>Entelegynae</taxon>
        <taxon>Araneoidea</taxon>
        <taxon>Nephilidae</taxon>
        <taxon>Trichonephila</taxon>
        <taxon>Trichonephila inaurata</taxon>
    </lineage>
</organism>
<protein>
    <submittedName>
        <fullName evidence="2">EB domain-containing protein</fullName>
    </submittedName>
</protein>
<dbReference type="Pfam" id="PF01683">
    <property type="entry name" value="EB"/>
    <property type="match status" value="1"/>
</dbReference>
<name>A0A8X7BSH1_9ARAC</name>
<gene>
    <name evidence="2" type="primary">AVEN_230454_2</name>
    <name evidence="2" type="ORF">TNIN_317471</name>
</gene>
<evidence type="ECO:0000313" key="3">
    <source>
        <dbReference type="Proteomes" id="UP000886998"/>
    </source>
</evidence>
<evidence type="ECO:0000313" key="2">
    <source>
        <dbReference type="EMBL" id="GFY40474.1"/>
    </source>
</evidence>
<dbReference type="OrthoDB" id="6345081at2759"/>
<proteinExistence type="predicted"/>
<comment type="caution">
    <text evidence="2">The sequence shown here is derived from an EMBL/GenBank/DDBJ whole genome shotgun (WGS) entry which is preliminary data.</text>
</comment>
<dbReference type="AlphaFoldDB" id="A0A8X7BSH1"/>
<reference evidence="2" key="1">
    <citation type="submission" date="2020-08" db="EMBL/GenBank/DDBJ databases">
        <title>Multicomponent nature underlies the extraordinary mechanical properties of spider dragline silk.</title>
        <authorList>
            <person name="Kono N."/>
            <person name="Nakamura H."/>
            <person name="Mori M."/>
            <person name="Yoshida Y."/>
            <person name="Ohtoshi R."/>
            <person name="Malay A.D."/>
            <person name="Moran D.A.P."/>
            <person name="Tomita M."/>
            <person name="Numata K."/>
            <person name="Arakawa K."/>
        </authorList>
    </citation>
    <scope>NUCLEOTIDE SEQUENCE</scope>
</reference>
<sequence length="161" mass="17813">MSSHILDLKGKKKTLLESNKNEREGCLNTKKNLFCVTAARLGEECEYDDACAFSDDNTACVGGKCDCIDGFRAAQHLKGAALCLPGNIQLSIELYTQSVLCTIYTNATFQLHSKHGNVPGEQLSDDHDQCRGRTGHLHSTPLPRAQVIQQVRDVMRNIFVF</sequence>
<dbReference type="InterPro" id="IPR006149">
    <property type="entry name" value="EB_dom"/>
</dbReference>
<feature type="domain" description="EB" evidence="1">
    <location>
        <begin position="32"/>
        <end position="74"/>
    </location>
</feature>
<evidence type="ECO:0000259" key="1">
    <source>
        <dbReference type="Pfam" id="PF01683"/>
    </source>
</evidence>
<dbReference type="Proteomes" id="UP000886998">
    <property type="component" value="Unassembled WGS sequence"/>
</dbReference>
<dbReference type="EMBL" id="BMAV01001913">
    <property type="protein sequence ID" value="GFY40474.1"/>
    <property type="molecule type" value="Genomic_DNA"/>
</dbReference>
<accession>A0A8X7BSH1</accession>